<dbReference type="GO" id="GO:0003677">
    <property type="term" value="F:DNA binding"/>
    <property type="evidence" value="ECO:0007669"/>
    <property type="project" value="InterPro"/>
</dbReference>
<proteinExistence type="predicted"/>
<dbReference type="HOGENOM" id="CLU_176383_0_0_7"/>
<feature type="domain" description="HTH cro/C1-type" evidence="2">
    <location>
        <begin position="9"/>
        <end position="63"/>
    </location>
</feature>
<dbReference type="Proteomes" id="UP000001508">
    <property type="component" value="Chromosome"/>
</dbReference>
<sequence length="105" mass="11568">MMDDIVRKLRAARKAKGLTQGALGAKMGLPQSHISQIEAGKVDMRLSSFLEMARFLDLEPVLVPRALTPAVRSLLSGDKGAPQPAWRPDDMPDDMDVEDEKEELP</sequence>
<feature type="compositionally biased region" description="Acidic residues" evidence="1">
    <location>
        <begin position="91"/>
        <end position="105"/>
    </location>
</feature>
<dbReference type="RefSeq" id="WP_013164759.1">
    <property type="nucleotide sequence ID" value="NC_014216.1"/>
</dbReference>
<dbReference type="Gene3D" id="1.10.260.40">
    <property type="entry name" value="lambda repressor-like DNA-binding domains"/>
    <property type="match status" value="1"/>
</dbReference>
<dbReference type="SMART" id="SM00530">
    <property type="entry name" value="HTH_XRE"/>
    <property type="match status" value="1"/>
</dbReference>
<name>D6Z0Y9_DESAT</name>
<gene>
    <name evidence="3" type="ordered locus">DaAHT2_2585</name>
</gene>
<dbReference type="InterPro" id="IPR001387">
    <property type="entry name" value="Cro/C1-type_HTH"/>
</dbReference>
<dbReference type="CDD" id="cd00093">
    <property type="entry name" value="HTH_XRE"/>
    <property type="match status" value="1"/>
</dbReference>
<evidence type="ECO:0000256" key="1">
    <source>
        <dbReference type="SAM" id="MobiDB-lite"/>
    </source>
</evidence>
<organism evidence="3 4">
    <name type="scientific">Desulfurivibrio alkaliphilus (strain DSM 19089 / UNIQEM U267 / AHT2)</name>
    <dbReference type="NCBI Taxonomy" id="589865"/>
    <lineage>
        <taxon>Bacteria</taxon>
        <taxon>Pseudomonadati</taxon>
        <taxon>Thermodesulfobacteriota</taxon>
        <taxon>Desulfobulbia</taxon>
        <taxon>Desulfobulbales</taxon>
        <taxon>Desulfobulbaceae</taxon>
        <taxon>Desulfurivibrio</taxon>
    </lineage>
</organism>
<dbReference type="PROSITE" id="PS50943">
    <property type="entry name" value="HTH_CROC1"/>
    <property type="match status" value="1"/>
</dbReference>
<dbReference type="KEGG" id="dak:DaAHT2_2585"/>
<accession>D6Z0Y9</accession>
<dbReference type="InParanoid" id="D6Z0Y9"/>
<feature type="region of interest" description="Disordered" evidence="1">
    <location>
        <begin position="73"/>
        <end position="105"/>
    </location>
</feature>
<reference evidence="4" key="1">
    <citation type="submission" date="2010-02" db="EMBL/GenBank/DDBJ databases">
        <title>Complete sequence of Desulfurivibrio alkaliphilus AHT2.</title>
        <authorList>
            <consortium name="US DOE Joint Genome Institute"/>
            <person name="Pitluck S."/>
            <person name="Chertkov O."/>
            <person name="Detter J.C."/>
            <person name="Han C."/>
            <person name="Tapia R."/>
            <person name="Larimer F."/>
            <person name="Land M."/>
            <person name="Hauser L."/>
            <person name="Kyrpides N."/>
            <person name="Mikhailova N."/>
            <person name="Sorokin D.Y."/>
            <person name="Muyzer G."/>
            <person name="Woyke T."/>
        </authorList>
    </citation>
    <scope>NUCLEOTIDE SEQUENCE [LARGE SCALE GENOMIC DNA]</scope>
    <source>
        <strain evidence="4">DSM 19089 / UNIQEM U267 / AHT2</strain>
    </source>
</reference>
<dbReference type="AlphaFoldDB" id="D6Z0Y9"/>
<dbReference type="Pfam" id="PF01381">
    <property type="entry name" value="HTH_3"/>
    <property type="match status" value="1"/>
</dbReference>
<evidence type="ECO:0000313" key="4">
    <source>
        <dbReference type="Proteomes" id="UP000001508"/>
    </source>
</evidence>
<dbReference type="OrthoDB" id="9807711at2"/>
<dbReference type="eggNOG" id="COG3620">
    <property type="taxonomic scope" value="Bacteria"/>
</dbReference>
<dbReference type="EMBL" id="CP001940">
    <property type="protein sequence ID" value="ADH87249.1"/>
    <property type="molecule type" value="Genomic_DNA"/>
</dbReference>
<evidence type="ECO:0000259" key="2">
    <source>
        <dbReference type="PROSITE" id="PS50943"/>
    </source>
</evidence>
<evidence type="ECO:0000313" key="3">
    <source>
        <dbReference type="EMBL" id="ADH87249.1"/>
    </source>
</evidence>
<protein>
    <submittedName>
        <fullName evidence="3">Transcriptional regulator, XRE family</fullName>
    </submittedName>
</protein>
<dbReference type="SUPFAM" id="SSF47413">
    <property type="entry name" value="lambda repressor-like DNA-binding domains"/>
    <property type="match status" value="1"/>
</dbReference>
<keyword evidence="4" id="KW-1185">Reference proteome</keyword>
<dbReference type="InterPro" id="IPR010982">
    <property type="entry name" value="Lambda_DNA-bd_dom_sf"/>
</dbReference>
<dbReference type="STRING" id="589865.DaAHT2_2585"/>